<dbReference type="SMART" id="SM01381">
    <property type="entry name" value="7TM_GPCR_Srsx"/>
    <property type="match status" value="1"/>
</dbReference>
<feature type="transmembrane region" description="Helical" evidence="12">
    <location>
        <begin position="959"/>
        <end position="981"/>
    </location>
</feature>
<feature type="region of interest" description="Disordered" evidence="11">
    <location>
        <begin position="224"/>
        <end position="255"/>
    </location>
</feature>
<feature type="compositionally biased region" description="Polar residues" evidence="11">
    <location>
        <begin position="743"/>
        <end position="754"/>
    </location>
</feature>
<dbReference type="AlphaFoldDB" id="A0AAE1E5B7"/>
<evidence type="ECO:0000313" key="15">
    <source>
        <dbReference type="Proteomes" id="UP001283361"/>
    </source>
</evidence>
<comment type="subcellular location">
    <subcellularLocation>
        <location evidence="1">Cell membrane</location>
        <topology evidence="1">Multi-pass membrane protein</topology>
    </subcellularLocation>
</comment>
<dbReference type="InterPro" id="IPR000276">
    <property type="entry name" value="GPCR_Rhodpsn"/>
</dbReference>
<reference evidence="14" key="1">
    <citation type="journal article" date="2023" name="G3 (Bethesda)">
        <title>A reference genome for the long-term kleptoplast-retaining sea slug Elysia crispata morphotype clarki.</title>
        <authorList>
            <person name="Eastman K.E."/>
            <person name="Pendleton A.L."/>
            <person name="Shaikh M.A."/>
            <person name="Suttiyut T."/>
            <person name="Ogas R."/>
            <person name="Tomko P."/>
            <person name="Gavelis G."/>
            <person name="Widhalm J.R."/>
            <person name="Wisecaver J.H."/>
        </authorList>
    </citation>
    <scope>NUCLEOTIDE SEQUENCE</scope>
    <source>
        <strain evidence="14">ECLA1</strain>
    </source>
</reference>
<protein>
    <recommendedName>
        <fullName evidence="13">G-protein coupled receptors family 1 profile domain-containing protein</fullName>
    </recommendedName>
</protein>
<dbReference type="Pfam" id="PF00001">
    <property type="entry name" value="7tm_1"/>
    <property type="match status" value="1"/>
</dbReference>
<dbReference type="Proteomes" id="UP001283361">
    <property type="component" value="Unassembled WGS sequence"/>
</dbReference>
<dbReference type="GO" id="GO:0005886">
    <property type="term" value="C:plasma membrane"/>
    <property type="evidence" value="ECO:0007669"/>
    <property type="project" value="UniProtKB-SubCell"/>
</dbReference>
<comment type="caution">
    <text evidence="14">The sequence shown here is derived from an EMBL/GenBank/DDBJ whole genome shotgun (WGS) entry which is preliminary data.</text>
</comment>
<feature type="compositionally biased region" description="Low complexity" evidence="11">
    <location>
        <begin position="838"/>
        <end position="856"/>
    </location>
</feature>
<dbReference type="SUPFAM" id="SSF81321">
    <property type="entry name" value="Family A G protein-coupled receptor-like"/>
    <property type="match status" value="1"/>
</dbReference>
<feature type="region of interest" description="Disordered" evidence="11">
    <location>
        <begin position="734"/>
        <end position="817"/>
    </location>
</feature>
<feature type="transmembrane region" description="Helical" evidence="12">
    <location>
        <begin position="993"/>
        <end position="1015"/>
    </location>
</feature>
<keyword evidence="5 10" id="KW-0297">G-protein coupled receptor</keyword>
<keyword evidence="8 10" id="KW-0675">Receptor</keyword>
<feature type="transmembrane region" description="Helical" evidence="12">
    <location>
        <begin position="582"/>
        <end position="604"/>
    </location>
</feature>
<dbReference type="GO" id="GO:0045202">
    <property type="term" value="C:synapse"/>
    <property type="evidence" value="ECO:0007669"/>
    <property type="project" value="GOC"/>
</dbReference>
<evidence type="ECO:0000256" key="8">
    <source>
        <dbReference type="ARBA" id="ARBA00023170"/>
    </source>
</evidence>
<evidence type="ECO:0000256" key="10">
    <source>
        <dbReference type="RuleBase" id="RU000688"/>
    </source>
</evidence>
<feature type="compositionally biased region" description="Basic and acidic residues" evidence="11">
    <location>
        <begin position="656"/>
        <end position="665"/>
    </location>
</feature>
<keyword evidence="7" id="KW-1015">Disulfide bond</keyword>
<feature type="compositionally biased region" description="Polar residues" evidence="11">
    <location>
        <begin position="41"/>
        <end position="65"/>
    </location>
</feature>
<feature type="compositionally biased region" description="Polar residues" evidence="11">
    <location>
        <begin position="93"/>
        <end position="110"/>
    </location>
</feature>
<feature type="region of interest" description="Disordered" evidence="11">
    <location>
        <begin position="89"/>
        <end position="145"/>
    </location>
</feature>
<dbReference type="GO" id="GO:0004930">
    <property type="term" value="F:G protein-coupled receptor activity"/>
    <property type="evidence" value="ECO:0007669"/>
    <property type="project" value="UniProtKB-KW"/>
</dbReference>
<evidence type="ECO:0000256" key="2">
    <source>
        <dbReference type="ARBA" id="ARBA00022475"/>
    </source>
</evidence>
<evidence type="ECO:0000256" key="3">
    <source>
        <dbReference type="ARBA" id="ARBA00022692"/>
    </source>
</evidence>
<keyword evidence="6 12" id="KW-0472">Membrane</keyword>
<keyword evidence="4 12" id="KW-1133">Transmembrane helix</keyword>
<evidence type="ECO:0000256" key="9">
    <source>
        <dbReference type="ARBA" id="ARBA00023224"/>
    </source>
</evidence>
<feature type="region of interest" description="Disordered" evidence="11">
    <location>
        <begin position="646"/>
        <end position="686"/>
    </location>
</feature>
<feature type="compositionally biased region" description="Polar residues" evidence="11">
    <location>
        <begin position="666"/>
        <end position="676"/>
    </location>
</feature>
<evidence type="ECO:0000256" key="4">
    <source>
        <dbReference type="ARBA" id="ARBA00022989"/>
    </source>
</evidence>
<keyword evidence="3 10" id="KW-0812">Transmembrane</keyword>
<dbReference type="PROSITE" id="PS50262">
    <property type="entry name" value="G_PROTEIN_RECEP_F1_2"/>
    <property type="match status" value="1"/>
</dbReference>
<dbReference type="CDD" id="cd15052">
    <property type="entry name" value="7tmA_5-HT2"/>
    <property type="match status" value="1"/>
</dbReference>
<dbReference type="PRINTS" id="PR00237">
    <property type="entry name" value="GPCRRHODOPSN"/>
</dbReference>
<feature type="region of interest" description="Disordered" evidence="11">
    <location>
        <begin position="829"/>
        <end position="872"/>
    </location>
</feature>
<dbReference type="FunFam" id="1.20.1070.10:FF:000523">
    <property type="entry name" value="5-hydroxytryptamine receptor 2B"/>
    <property type="match status" value="1"/>
</dbReference>
<dbReference type="PROSITE" id="PS00237">
    <property type="entry name" value="G_PROTEIN_RECEP_F1_1"/>
    <property type="match status" value="1"/>
</dbReference>
<evidence type="ECO:0000313" key="14">
    <source>
        <dbReference type="EMBL" id="KAK3794115.1"/>
    </source>
</evidence>
<proteinExistence type="inferred from homology"/>
<feature type="transmembrane region" description="Helical" evidence="12">
    <location>
        <begin position="492"/>
        <end position="520"/>
    </location>
</feature>
<evidence type="ECO:0000256" key="12">
    <source>
        <dbReference type="SAM" id="Phobius"/>
    </source>
</evidence>
<feature type="transmembrane region" description="Helical" evidence="12">
    <location>
        <begin position="461"/>
        <end position="486"/>
    </location>
</feature>
<evidence type="ECO:0000259" key="13">
    <source>
        <dbReference type="PROSITE" id="PS50262"/>
    </source>
</evidence>
<dbReference type="GO" id="GO:0001591">
    <property type="term" value="F:dopamine neurotransmitter receptor activity, coupled via Gi/Go"/>
    <property type="evidence" value="ECO:0007669"/>
    <property type="project" value="TreeGrafter"/>
</dbReference>
<dbReference type="InterPro" id="IPR017452">
    <property type="entry name" value="GPCR_Rhodpsn_7TM"/>
</dbReference>
<comment type="similarity">
    <text evidence="10">Belongs to the G-protein coupled receptor 1 family.</text>
</comment>
<feature type="transmembrane region" description="Helical" evidence="12">
    <location>
        <begin position="540"/>
        <end position="562"/>
    </location>
</feature>
<dbReference type="PANTHER" id="PTHR24248">
    <property type="entry name" value="ADRENERGIC RECEPTOR-RELATED G-PROTEIN COUPLED RECEPTOR"/>
    <property type="match status" value="1"/>
</dbReference>
<evidence type="ECO:0000256" key="11">
    <source>
        <dbReference type="SAM" id="MobiDB-lite"/>
    </source>
</evidence>
<evidence type="ECO:0000256" key="7">
    <source>
        <dbReference type="ARBA" id="ARBA00023157"/>
    </source>
</evidence>
<organism evidence="14 15">
    <name type="scientific">Elysia crispata</name>
    <name type="common">lettuce slug</name>
    <dbReference type="NCBI Taxonomy" id="231223"/>
    <lineage>
        <taxon>Eukaryota</taxon>
        <taxon>Metazoa</taxon>
        <taxon>Spiralia</taxon>
        <taxon>Lophotrochozoa</taxon>
        <taxon>Mollusca</taxon>
        <taxon>Gastropoda</taxon>
        <taxon>Heterobranchia</taxon>
        <taxon>Euthyneura</taxon>
        <taxon>Panpulmonata</taxon>
        <taxon>Sacoglossa</taxon>
        <taxon>Placobranchoidea</taxon>
        <taxon>Plakobranchidae</taxon>
        <taxon>Elysia</taxon>
    </lineage>
</organism>
<keyword evidence="9 10" id="KW-0807">Transducer</keyword>
<keyword evidence="2" id="KW-1003">Cell membrane</keyword>
<feature type="compositionally biased region" description="Polar residues" evidence="11">
    <location>
        <begin position="245"/>
        <end position="254"/>
    </location>
</feature>
<name>A0AAE1E5B7_9GAST</name>
<keyword evidence="15" id="KW-1185">Reference proteome</keyword>
<feature type="transmembrane region" description="Helical" evidence="12">
    <location>
        <begin position="423"/>
        <end position="449"/>
    </location>
</feature>
<dbReference type="Gene3D" id="1.20.1070.10">
    <property type="entry name" value="Rhodopsin 7-helix transmembrane proteins"/>
    <property type="match status" value="2"/>
</dbReference>
<dbReference type="PANTHER" id="PTHR24248:SF125">
    <property type="entry name" value="DOPAMINE D2-LIKE RECEPTOR"/>
    <property type="match status" value="1"/>
</dbReference>
<feature type="compositionally biased region" description="Basic and acidic residues" evidence="11">
    <location>
        <begin position="898"/>
        <end position="915"/>
    </location>
</feature>
<feature type="compositionally biased region" description="Polar residues" evidence="11">
    <location>
        <begin position="928"/>
        <end position="943"/>
    </location>
</feature>
<evidence type="ECO:0000256" key="1">
    <source>
        <dbReference type="ARBA" id="ARBA00004651"/>
    </source>
</evidence>
<feature type="compositionally biased region" description="Low complexity" evidence="11">
    <location>
        <begin position="784"/>
        <end position="793"/>
    </location>
</feature>
<evidence type="ECO:0000256" key="6">
    <source>
        <dbReference type="ARBA" id="ARBA00023136"/>
    </source>
</evidence>
<gene>
    <name evidence="14" type="ORF">RRG08_042929</name>
</gene>
<feature type="domain" description="G-protein coupled receptors family 1 profile" evidence="13">
    <location>
        <begin position="441"/>
        <end position="1012"/>
    </location>
</feature>
<feature type="region of interest" description="Disordered" evidence="11">
    <location>
        <begin position="898"/>
        <end position="948"/>
    </location>
</feature>
<evidence type="ECO:0000256" key="5">
    <source>
        <dbReference type="ARBA" id="ARBA00023040"/>
    </source>
</evidence>
<feature type="compositionally biased region" description="Low complexity" evidence="11">
    <location>
        <begin position="111"/>
        <end position="144"/>
    </location>
</feature>
<accession>A0AAE1E5B7</accession>
<dbReference type="EMBL" id="JAWDGP010001143">
    <property type="protein sequence ID" value="KAK3794115.1"/>
    <property type="molecule type" value="Genomic_DNA"/>
</dbReference>
<feature type="region of interest" description="Disordered" evidence="11">
    <location>
        <begin position="40"/>
        <end position="74"/>
    </location>
</feature>
<sequence>MFGASLNPDLLLQTNDTERFLYNNYHQKSGIDVTDRAVSGIETNSPNSRGHPDNTGSNSSSIGHSTQHRHRHRHQHYLHISDGVQANVKSFPASDSSRTSHSLPSTLKRNSQTSSQSTSSLFSSSPSKSATSLSPSSSTSSSSSLYDKLSMRSQSWYTAGDPDFPSSQINNIHNTKNIHRHSRPVSAAYRSSFPFKGHTAASSSTNTGEDSSNLSTRLMADEPHTSHYHLRNTQDTGEPSVWPSYGSTSENNLDSAKEDKNFHQYDVLPFNTDRDSANPHFDAEFFPEPLSHNAASNKTRPLDTFSSAPWGLTSFSESYPNTRTANTNTYNSNGNTAPASFQPFYNNSLSNIMFDRFNTDHDYLTTTSTTAATLTTTTSNLTAFHGFNDFMGVGAKDPEAAVGFYPYNNNSSFSSIDSQGEDFYTWSILMMTPLVVFGVAGNTLVILAISLEKRLQNVTNYFLLSLAVTDLLVSLIVMPLSIINVFTGRWLFGLLLCDFFVTSDVLMCTSSILHLCTISLERYIGIRYPLWTKNKSKRVVLLKIVLVWTIAVAISSPITVLGVIREENVLVDGECVLSNEHFITYGSIFAFFIPLTIMVIMYALTVRMLNAQARLCQGRRADDTEGQPMIRRSTSRKNWQGRRQYYSGGGCGGRRRGSERPDMRSSTRSYYGSQIPENEPSEDSNDSTSAAMMMMVMTNSVLPSASPSTSPSKSVIVKTRDRCKHFPVNRHNTLPLCHHKSRSNNNRHSCQNGRTADRISGPPANIPACPDSGHNGYGLVRSKNNINNNNSNNADHAESGSRLHQGGYNPGTAPGPTCNRHADYSHCNGHHYRPGDISPEPRSSSSTPSSSSPSSSNIHNLHNSKVGKNEPTRLRELVRQHHVAVKAANILLMKRNGHGDALPHLKSSRSERGSDSMEGGSIRHRSFPNRTLPSTPSSSTYNSVRRDNSVRTEQKASKVLGVVFMIFVICWAPFFTVNILSALCKSCRFERTLVTAFVWLGYVSSTLNPIIYTIFNNIFRSTFIKLLCCRYRLLHRVRRSSHMTGLRKGLLTCSTFCPAPAAAAANAGNSTAMTTESHC</sequence>